<dbReference type="InterPro" id="IPR003107">
    <property type="entry name" value="HAT"/>
</dbReference>
<dbReference type="GO" id="GO:0034388">
    <property type="term" value="C:Pwp2p-containing subcomplex of 90S preribosome"/>
    <property type="evidence" value="ECO:0007669"/>
    <property type="project" value="TreeGrafter"/>
</dbReference>
<name>A0A4Q9NQ29_9APHY</name>
<keyword evidence="9" id="KW-1185">Reference proteome</keyword>
<feature type="region of interest" description="Disordered" evidence="6">
    <location>
        <begin position="554"/>
        <end position="616"/>
    </location>
</feature>
<dbReference type="GO" id="GO:0000462">
    <property type="term" value="P:maturation of SSU-rRNA from tricistronic rRNA transcript (SSU-rRNA, 5.8S rRNA, LSU-rRNA)"/>
    <property type="evidence" value="ECO:0007669"/>
    <property type="project" value="InterPro"/>
</dbReference>
<dbReference type="SMART" id="SM00386">
    <property type="entry name" value="HAT"/>
    <property type="match status" value="3"/>
</dbReference>
<dbReference type="InterPro" id="IPR055347">
    <property type="entry name" value="UTP6_N"/>
</dbReference>
<feature type="region of interest" description="Disordered" evidence="6">
    <location>
        <begin position="735"/>
        <end position="768"/>
    </location>
</feature>
<dbReference type="STRING" id="114155.A0A4Q9NQ29"/>
<comment type="subcellular location">
    <subcellularLocation>
        <location evidence="1">Nucleus</location>
        <location evidence="1">Nucleolus</location>
    </subcellularLocation>
</comment>
<protein>
    <recommendedName>
        <fullName evidence="7">U3 small nucleolar RNA-associated protein 6 N-terminal domain-containing protein</fullName>
    </recommendedName>
</protein>
<organism evidence="8 9">
    <name type="scientific">Dichomitus squalens</name>
    <dbReference type="NCBI Taxonomy" id="114155"/>
    <lineage>
        <taxon>Eukaryota</taxon>
        <taxon>Fungi</taxon>
        <taxon>Dikarya</taxon>
        <taxon>Basidiomycota</taxon>
        <taxon>Agaricomycotina</taxon>
        <taxon>Agaricomycetes</taxon>
        <taxon>Polyporales</taxon>
        <taxon>Polyporaceae</taxon>
        <taxon>Dichomitus</taxon>
    </lineage>
</organism>
<evidence type="ECO:0000256" key="4">
    <source>
        <dbReference type="ARBA" id="ARBA00022737"/>
    </source>
</evidence>
<keyword evidence="5" id="KW-0539">Nucleus</keyword>
<evidence type="ECO:0000313" key="9">
    <source>
        <dbReference type="Proteomes" id="UP000292082"/>
    </source>
</evidence>
<dbReference type="EMBL" id="ML145086">
    <property type="protein sequence ID" value="TBU64527.1"/>
    <property type="molecule type" value="Genomic_DNA"/>
</dbReference>
<feature type="compositionally biased region" description="Basic and acidic residues" evidence="6">
    <location>
        <begin position="735"/>
        <end position="758"/>
    </location>
</feature>
<evidence type="ECO:0000256" key="2">
    <source>
        <dbReference type="ARBA" id="ARBA00010734"/>
    </source>
</evidence>
<proteinExistence type="inferred from homology"/>
<dbReference type="Gene3D" id="1.25.40.10">
    <property type="entry name" value="Tetratricopeptide repeat domain"/>
    <property type="match status" value="1"/>
</dbReference>
<evidence type="ECO:0000256" key="5">
    <source>
        <dbReference type="ARBA" id="ARBA00023242"/>
    </source>
</evidence>
<dbReference type="AlphaFoldDB" id="A0A4Q9NQ29"/>
<evidence type="ECO:0000256" key="6">
    <source>
        <dbReference type="SAM" id="MobiDB-lite"/>
    </source>
</evidence>
<feature type="domain" description="U3 small nucleolar RNA-associated protein 6 N-terminal" evidence="7">
    <location>
        <begin position="1"/>
        <end position="59"/>
    </location>
</feature>
<evidence type="ECO:0000259" key="7">
    <source>
        <dbReference type="Pfam" id="PF08640"/>
    </source>
</evidence>
<evidence type="ECO:0000256" key="3">
    <source>
        <dbReference type="ARBA" id="ARBA00022552"/>
    </source>
</evidence>
<accession>A0A4Q9NQ29</accession>
<dbReference type="InterPro" id="IPR011990">
    <property type="entry name" value="TPR-like_helical_dom_sf"/>
</dbReference>
<dbReference type="Pfam" id="PF08640">
    <property type="entry name" value="U3_assoc_6"/>
    <property type="match status" value="1"/>
</dbReference>
<keyword evidence="3" id="KW-0698">rRNA processing</keyword>
<comment type="similarity">
    <text evidence="2">Belongs to the UTP6 family.</text>
</comment>
<feature type="compositionally biased region" description="Low complexity" evidence="6">
    <location>
        <begin position="554"/>
        <end position="564"/>
    </location>
</feature>
<dbReference type="GO" id="GO:0032040">
    <property type="term" value="C:small-subunit processome"/>
    <property type="evidence" value="ECO:0007669"/>
    <property type="project" value="TreeGrafter"/>
</dbReference>
<keyword evidence="4" id="KW-0677">Repeat</keyword>
<dbReference type="SUPFAM" id="SSF48452">
    <property type="entry name" value="TPR-like"/>
    <property type="match status" value="1"/>
</dbReference>
<feature type="region of interest" description="Disordered" evidence="6">
    <location>
        <begin position="175"/>
        <end position="207"/>
    </location>
</feature>
<feature type="compositionally biased region" description="Low complexity" evidence="6">
    <location>
        <begin position="601"/>
        <end position="613"/>
    </location>
</feature>
<dbReference type="PANTHER" id="PTHR23271:SF1">
    <property type="entry name" value="U3 SMALL NUCLEOLAR RNA-ASSOCIATED PROTEIN 6 HOMOLOG"/>
    <property type="match status" value="1"/>
</dbReference>
<evidence type="ECO:0000313" key="8">
    <source>
        <dbReference type="EMBL" id="TBU64527.1"/>
    </source>
</evidence>
<dbReference type="Proteomes" id="UP000292082">
    <property type="component" value="Unassembled WGS sequence"/>
</dbReference>
<gene>
    <name evidence="8" type="ORF">BD310DRAFT_914803</name>
</gene>
<reference evidence="8 9" key="1">
    <citation type="submission" date="2019-01" db="EMBL/GenBank/DDBJ databases">
        <title>Draft genome sequences of three monokaryotic isolates of the white-rot basidiomycete fungus Dichomitus squalens.</title>
        <authorList>
            <consortium name="DOE Joint Genome Institute"/>
            <person name="Lopez S.C."/>
            <person name="Andreopoulos B."/>
            <person name="Pangilinan J."/>
            <person name="Lipzen A."/>
            <person name="Riley R."/>
            <person name="Ahrendt S."/>
            <person name="Ng V."/>
            <person name="Barry K."/>
            <person name="Daum C."/>
            <person name="Grigoriev I.V."/>
            <person name="Hilden K.S."/>
            <person name="Makela M.R."/>
            <person name="de Vries R.P."/>
        </authorList>
    </citation>
    <scope>NUCLEOTIDE SEQUENCE [LARGE SCALE GENOMIC DNA]</scope>
    <source>
        <strain evidence="8 9">CBS 464.89</strain>
    </source>
</reference>
<evidence type="ECO:0000256" key="1">
    <source>
        <dbReference type="ARBA" id="ARBA00004604"/>
    </source>
</evidence>
<dbReference type="GO" id="GO:0030515">
    <property type="term" value="F:snoRNA binding"/>
    <property type="evidence" value="ECO:0007669"/>
    <property type="project" value="InterPro"/>
</dbReference>
<sequence length="768" mass="84118">MQKRTAFETALVRRTPKKSDFLRYATYEMSLEALRRKRAERLKIAKGPPSVSDYALVRRQFQIFERALKKFKGDVGLWIQYILVAKKEGARALVGRITARALQLHPNVPALYVLAASHELKHLSPTAARALLQRGLRLNSDSVEMWREYVRMELGFVESLRRRWSVLGIDMQRTGEDAGSGKGKGKERESGTDDIWSGIGDEEGEADGMDVDAEQDLTEDEVARRHIMEGAIVKSVISSAVKAIPRIDLFASLHELISTYPSPPTLRESLLDHLHDHLRETLPSLPAAIKLSATRNLTPDMVGEPLVDALKSANEQLIAAVRTAANSSDPGVAKVYSEFVEEWCGQEIDDSLKAYLITSVHLLIQQLPAPVPPDLLAAHIRLLSSHQASLGSALLPPKANTPDKILRVARKHTSKAPTRSIVWLARLAAEKQFAEPKDVEQAWTEARKRVEGDGIQDVWLWGLDPENRATLRSTAATDETSPSTQHDDSEADANAELQLLELLLHESQLIRDPAAASALHEVLLIRYAAASHCALALLYRPKITHDDRHTSAIAAPPAARSPSRGGKAEKASELAQRGSARAQPAWRTQDPDVSNSREAYGSQSSSTSAAGSTCRPPVDARLARVRRIGTAYVPSARVWSEVFSQESGGVSHAVTSGADITADGGQVYSGHVDDDARVLRSVYEYWRQRDGVGATIAWAAWLLRTGDGKEAVAVISRARSVLRETDGETVERRWKAVLDGQDSREGGAGEEHGEDGRADAGPIDSRGT</sequence>
<dbReference type="PANTHER" id="PTHR23271">
    <property type="entry name" value="HEPATOCELLULAR CARCINOMA-ASSOCIATED ANTIGEN 66"/>
    <property type="match status" value="1"/>
</dbReference>
<dbReference type="InterPro" id="IPR013949">
    <property type="entry name" value="Utp6"/>
</dbReference>